<dbReference type="Pfam" id="PF01311">
    <property type="entry name" value="Bac_export_1"/>
    <property type="match status" value="1"/>
</dbReference>
<dbReference type="PANTHER" id="PTHR30065:SF8">
    <property type="entry name" value="FLAGELLAR BIOSYNTHETIC PROTEIN FLIR"/>
    <property type="match status" value="1"/>
</dbReference>
<keyword evidence="12" id="KW-1185">Reference proteome</keyword>
<dbReference type="AlphaFoldDB" id="A0A286G0L3"/>
<dbReference type="EMBL" id="OCNJ01000001">
    <property type="protein sequence ID" value="SOD89087.1"/>
    <property type="molecule type" value="Genomic_DNA"/>
</dbReference>
<sequence length="258" mass="27410">MLSEFLTSNVFAFLLVFARLGSMFMFLPGFSAYYVTTRARLAMALVITLVVTPVVAAALPAMPGTTGGLLLLLGTEILIGLFLGLFAQFLMTALAVAGTSIGRDTGLMNAMVFDPVTESQGAIVISFITITGIVLMFAMDMHHLMIGALVSSYATFPPLGGRFIIGDALRVLTDTLDASFLIGVQIAAPFLVFNLVFQIGMGLLSRLSPQMNVFFIALPIQILFGLGALAVALPAMMFVFLRFFETNLTGFLPGIGGG</sequence>
<dbReference type="GO" id="GO:0044780">
    <property type="term" value="P:bacterial-type flagellum assembly"/>
    <property type="evidence" value="ECO:0007669"/>
    <property type="project" value="UniProtKB-UniRule"/>
</dbReference>
<dbReference type="GO" id="GO:0006605">
    <property type="term" value="P:protein targeting"/>
    <property type="evidence" value="ECO:0007669"/>
    <property type="project" value="UniProtKB-UniRule"/>
</dbReference>
<comment type="subcellular location">
    <subcellularLocation>
        <location evidence="10">Cell membrane</location>
        <topology evidence="10">Multi-pass membrane protein</topology>
    </subcellularLocation>
    <subcellularLocation>
        <location evidence="10">Bacterial flagellum basal body</location>
    </subcellularLocation>
</comment>
<feature type="transmembrane region" description="Helical" evidence="10">
    <location>
        <begin position="146"/>
        <end position="166"/>
    </location>
</feature>
<gene>
    <name evidence="11" type="ORF">SAMN05421508_101109</name>
</gene>
<comment type="function">
    <text evidence="1 10">Role in flagellar biosynthesis.</text>
</comment>
<feature type="transmembrane region" description="Helical" evidence="10">
    <location>
        <begin position="121"/>
        <end position="139"/>
    </location>
</feature>
<organism evidence="11 12">
    <name type="scientific">Caenispirillum bisanense</name>
    <dbReference type="NCBI Taxonomy" id="414052"/>
    <lineage>
        <taxon>Bacteria</taxon>
        <taxon>Pseudomonadati</taxon>
        <taxon>Pseudomonadota</taxon>
        <taxon>Alphaproteobacteria</taxon>
        <taxon>Rhodospirillales</taxon>
        <taxon>Novispirillaceae</taxon>
        <taxon>Caenispirillum</taxon>
    </lineage>
</organism>
<comment type="similarity">
    <text evidence="2 10">Belongs to the FliR/MopE/SpaR family.</text>
</comment>
<evidence type="ECO:0000256" key="7">
    <source>
        <dbReference type="ARBA" id="ARBA00023136"/>
    </source>
</evidence>
<name>A0A286G0L3_9PROT</name>
<dbReference type="PRINTS" id="PR00953">
    <property type="entry name" value="TYPE3IMRPROT"/>
</dbReference>
<evidence type="ECO:0000256" key="1">
    <source>
        <dbReference type="ARBA" id="ARBA00002578"/>
    </source>
</evidence>
<dbReference type="InterPro" id="IPR002010">
    <property type="entry name" value="T3SS_IM_R"/>
</dbReference>
<protein>
    <recommendedName>
        <fullName evidence="3 9">Flagellar biosynthetic protein FliR</fullName>
    </recommendedName>
</protein>
<feature type="transmembrane region" description="Helical" evidence="10">
    <location>
        <begin position="12"/>
        <end position="35"/>
    </location>
</feature>
<dbReference type="NCBIfam" id="TIGR01400">
    <property type="entry name" value="fliR"/>
    <property type="match status" value="1"/>
</dbReference>
<dbReference type="GO" id="GO:0009425">
    <property type="term" value="C:bacterial-type flagellum basal body"/>
    <property type="evidence" value="ECO:0007669"/>
    <property type="project" value="UniProtKB-SubCell"/>
</dbReference>
<keyword evidence="4 10" id="KW-1003">Cell membrane</keyword>
<keyword evidence="6 10" id="KW-1133">Transmembrane helix</keyword>
<dbReference type="OrthoDB" id="9779817at2"/>
<feature type="transmembrane region" description="Helical" evidence="10">
    <location>
        <begin position="213"/>
        <end position="241"/>
    </location>
</feature>
<evidence type="ECO:0000256" key="4">
    <source>
        <dbReference type="ARBA" id="ARBA00022475"/>
    </source>
</evidence>
<feature type="transmembrane region" description="Helical" evidence="10">
    <location>
        <begin position="69"/>
        <end position="101"/>
    </location>
</feature>
<evidence type="ECO:0000256" key="9">
    <source>
        <dbReference type="NCBIfam" id="TIGR01400"/>
    </source>
</evidence>
<keyword evidence="8 10" id="KW-0975">Bacterial flagellum</keyword>
<proteinExistence type="inferred from homology"/>
<evidence type="ECO:0000256" key="2">
    <source>
        <dbReference type="ARBA" id="ARBA00009772"/>
    </source>
</evidence>
<keyword evidence="11" id="KW-0282">Flagellum</keyword>
<reference evidence="11 12" key="1">
    <citation type="submission" date="2017-09" db="EMBL/GenBank/DDBJ databases">
        <authorList>
            <person name="Ehlers B."/>
            <person name="Leendertz F.H."/>
        </authorList>
    </citation>
    <scope>NUCLEOTIDE SEQUENCE [LARGE SCALE GENOMIC DNA]</scope>
    <source>
        <strain evidence="11 12">USBA 140</strain>
    </source>
</reference>
<dbReference type="Proteomes" id="UP000219621">
    <property type="component" value="Unassembled WGS sequence"/>
</dbReference>
<dbReference type="GO" id="GO:0005886">
    <property type="term" value="C:plasma membrane"/>
    <property type="evidence" value="ECO:0007669"/>
    <property type="project" value="UniProtKB-SubCell"/>
</dbReference>
<evidence type="ECO:0000256" key="6">
    <source>
        <dbReference type="ARBA" id="ARBA00022989"/>
    </source>
</evidence>
<evidence type="ECO:0000313" key="11">
    <source>
        <dbReference type="EMBL" id="SOD89087.1"/>
    </source>
</evidence>
<evidence type="ECO:0000313" key="12">
    <source>
        <dbReference type="Proteomes" id="UP000219621"/>
    </source>
</evidence>
<evidence type="ECO:0000256" key="5">
    <source>
        <dbReference type="ARBA" id="ARBA00022692"/>
    </source>
</evidence>
<dbReference type="InterPro" id="IPR006303">
    <property type="entry name" value="FliR"/>
</dbReference>
<keyword evidence="5 10" id="KW-0812">Transmembrane</keyword>
<keyword evidence="11" id="KW-0969">Cilium</keyword>
<evidence type="ECO:0000256" key="3">
    <source>
        <dbReference type="ARBA" id="ARBA00021717"/>
    </source>
</evidence>
<accession>A0A286G0L3</accession>
<dbReference type="PANTHER" id="PTHR30065">
    <property type="entry name" value="FLAGELLAR BIOSYNTHETIC PROTEIN FLIR"/>
    <property type="match status" value="1"/>
</dbReference>
<keyword evidence="11" id="KW-0966">Cell projection</keyword>
<evidence type="ECO:0000256" key="8">
    <source>
        <dbReference type="ARBA" id="ARBA00023143"/>
    </source>
</evidence>
<feature type="transmembrane region" description="Helical" evidence="10">
    <location>
        <begin position="41"/>
        <end position="62"/>
    </location>
</feature>
<feature type="transmembrane region" description="Helical" evidence="10">
    <location>
        <begin position="178"/>
        <end position="201"/>
    </location>
</feature>
<evidence type="ECO:0000256" key="10">
    <source>
        <dbReference type="RuleBase" id="RU362071"/>
    </source>
</evidence>
<keyword evidence="7 10" id="KW-0472">Membrane</keyword>
<dbReference type="RefSeq" id="WP_097277030.1">
    <property type="nucleotide sequence ID" value="NZ_OCNJ01000001.1"/>
</dbReference>